<protein>
    <recommendedName>
        <fullName evidence="3">C2H2-type domain-containing protein</fullName>
    </recommendedName>
</protein>
<organism evidence="4 5">
    <name type="scientific">Cryptolaemus montrouzieri</name>
    <dbReference type="NCBI Taxonomy" id="559131"/>
    <lineage>
        <taxon>Eukaryota</taxon>
        <taxon>Metazoa</taxon>
        <taxon>Ecdysozoa</taxon>
        <taxon>Arthropoda</taxon>
        <taxon>Hexapoda</taxon>
        <taxon>Insecta</taxon>
        <taxon>Pterygota</taxon>
        <taxon>Neoptera</taxon>
        <taxon>Endopterygota</taxon>
        <taxon>Coleoptera</taxon>
        <taxon>Polyphaga</taxon>
        <taxon>Cucujiformia</taxon>
        <taxon>Coccinelloidea</taxon>
        <taxon>Coccinellidae</taxon>
        <taxon>Scymninae</taxon>
        <taxon>Scymnini</taxon>
        <taxon>Cryptolaemus</taxon>
    </lineage>
</organism>
<evidence type="ECO:0000256" key="2">
    <source>
        <dbReference type="SAM" id="MobiDB-lite"/>
    </source>
</evidence>
<dbReference type="EMBL" id="JABFTP020000165">
    <property type="protein sequence ID" value="KAL3284808.1"/>
    <property type="molecule type" value="Genomic_DNA"/>
</dbReference>
<keyword evidence="1" id="KW-0863">Zinc-finger</keyword>
<feature type="compositionally biased region" description="Basic and acidic residues" evidence="2">
    <location>
        <begin position="590"/>
        <end position="608"/>
    </location>
</feature>
<evidence type="ECO:0000256" key="1">
    <source>
        <dbReference type="PROSITE-ProRule" id="PRU00042"/>
    </source>
</evidence>
<feature type="region of interest" description="Disordered" evidence="2">
    <location>
        <begin position="590"/>
        <end position="610"/>
    </location>
</feature>
<evidence type="ECO:0000313" key="4">
    <source>
        <dbReference type="EMBL" id="KAL3284808.1"/>
    </source>
</evidence>
<keyword evidence="1" id="KW-0862">Zinc</keyword>
<name>A0ABD2P1S6_9CUCU</name>
<accession>A0ABD2P1S6</accession>
<dbReference type="Proteomes" id="UP001516400">
    <property type="component" value="Unassembled WGS sequence"/>
</dbReference>
<feature type="domain" description="C2H2-type" evidence="3">
    <location>
        <begin position="6"/>
        <end position="34"/>
    </location>
</feature>
<gene>
    <name evidence="4" type="ORF">HHI36_018948</name>
</gene>
<dbReference type="PANTHER" id="PTHR33936:SF24">
    <property type="entry name" value="C2H2-TYPE DOMAIN-CONTAINING PROTEIN"/>
    <property type="match status" value="1"/>
</dbReference>
<dbReference type="SUPFAM" id="SSF57667">
    <property type="entry name" value="beta-beta-alpha zinc fingers"/>
    <property type="match status" value="1"/>
</dbReference>
<evidence type="ECO:0000259" key="3">
    <source>
        <dbReference type="PROSITE" id="PS50157"/>
    </source>
</evidence>
<dbReference type="InterPro" id="IPR052797">
    <property type="entry name" value="RegFact_GeneExpr_CellDeath"/>
</dbReference>
<dbReference type="PANTHER" id="PTHR33936">
    <property type="entry name" value="PROTEIN CBG17840"/>
    <property type="match status" value="1"/>
</dbReference>
<evidence type="ECO:0000313" key="5">
    <source>
        <dbReference type="Proteomes" id="UP001516400"/>
    </source>
</evidence>
<dbReference type="GO" id="GO:0008270">
    <property type="term" value="F:zinc ion binding"/>
    <property type="evidence" value="ECO:0007669"/>
    <property type="project" value="UniProtKB-KW"/>
</dbReference>
<feature type="domain" description="C2H2-type" evidence="3">
    <location>
        <begin position="44"/>
        <end position="72"/>
    </location>
</feature>
<keyword evidence="1" id="KW-0479">Metal-binding</keyword>
<comment type="caution">
    <text evidence="4">The sequence shown here is derived from an EMBL/GenBank/DDBJ whole genome shotgun (WGS) entry which is preliminary data.</text>
</comment>
<dbReference type="Gene3D" id="3.30.160.60">
    <property type="entry name" value="Classic Zinc Finger"/>
    <property type="match status" value="1"/>
</dbReference>
<proteinExistence type="predicted"/>
<dbReference type="PROSITE" id="PS00028">
    <property type="entry name" value="ZINC_FINGER_C2H2_1"/>
    <property type="match status" value="2"/>
</dbReference>
<keyword evidence="5" id="KW-1185">Reference proteome</keyword>
<reference evidence="4 5" key="1">
    <citation type="journal article" date="2021" name="BMC Biol.">
        <title>Horizontally acquired antibacterial genes associated with adaptive radiation of ladybird beetles.</title>
        <authorList>
            <person name="Li H.S."/>
            <person name="Tang X.F."/>
            <person name="Huang Y.H."/>
            <person name="Xu Z.Y."/>
            <person name="Chen M.L."/>
            <person name="Du X.Y."/>
            <person name="Qiu B.Y."/>
            <person name="Chen P.T."/>
            <person name="Zhang W."/>
            <person name="Slipinski A."/>
            <person name="Escalona H.E."/>
            <person name="Waterhouse R.M."/>
            <person name="Zwick A."/>
            <person name="Pang H."/>
        </authorList>
    </citation>
    <scope>NUCLEOTIDE SEQUENCE [LARGE SCALE GENOMIC DNA]</scope>
    <source>
        <strain evidence="4">SYSU2018</strain>
    </source>
</reference>
<dbReference type="AlphaFoldDB" id="A0ABD2P1S6"/>
<sequence length="661" mass="77249">MNNEPKVCEICSRKFSAVKNLRRHIRKIHSNKVDELIEKKIWNFECDVCHRHFNNIAIFRHHLRRVHGQSSSIRKTKHKCTLCEFEDIKSEIIKHYEGIHQIVIVTENLHFNGLKEFDIWKTEMEKYTNTSFVKTTGSYKLKGALAEKIKYSCHRSGAYRSSGKGLRKLKNLGSTKMNGLCPASLDVTIRSNGECEVTYIKSHVGHDNDVKYQALTKAEREEIAAKISAKVPFRVILDEIRDSMSTNGQLERAHLITRKDVHNISRSIEQDGSRIATDGLNIEEWVKEMSNKGCILYYKFKGDLCEEYNYLSEDDFVLVIMNKGQLETLQKYRANYICIDRTHLCNAEKMELISLLVVDEIEEGFPCSFLITNRVDENVLCLFYSCIKAKLGVTIEPKVFMSDVNEDFYSAWLNIMKPPEFRFFCSWHVNQIWRYQLQRVESNKYQAIIYEKLRSLMEEQNLNTFLNKFEKFTKFLMSEEELMNFCCYFQQHFAENTEIWAHCYRIQHGINIQTHLEEMHDAISKLFLQGKKFARINMAVTSIMKFVKDRLHALMTRNELNIKEGAGSNPLIAKEIVVIENDEMNDVDMKNHSDSEETMNTERGKSTDSHQLINNKKQLLDYVSKLIESCSNIDEIETIRRLLSPIEPTLEMVRKFNSSRS</sequence>
<dbReference type="InterPro" id="IPR013087">
    <property type="entry name" value="Znf_C2H2_type"/>
</dbReference>
<dbReference type="SMART" id="SM00355">
    <property type="entry name" value="ZnF_C2H2"/>
    <property type="match status" value="3"/>
</dbReference>
<dbReference type="InterPro" id="IPR036236">
    <property type="entry name" value="Znf_C2H2_sf"/>
</dbReference>
<dbReference type="PROSITE" id="PS50157">
    <property type="entry name" value="ZINC_FINGER_C2H2_2"/>
    <property type="match status" value="2"/>
</dbReference>